<evidence type="ECO:0000259" key="1">
    <source>
        <dbReference type="Pfam" id="PF02721"/>
    </source>
</evidence>
<dbReference type="InterPro" id="IPR003871">
    <property type="entry name" value="RFA1B/D_OB_1st"/>
</dbReference>
<gene>
    <name evidence="2" type="ORF">HID58_047408</name>
</gene>
<dbReference type="SUPFAM" id="SSF50249">
    <property type="entry name" value="Nucleic acid-binding proteins"/>
    <property type="match status" value="2"/>
</dbReference>
<feature type="domain" description="Replication protein A 70 kDa DNA-binding subunit B/D first OB fold" evidence="1">
    <location>
        <begin position="4"/>
        <end position="61"/>
    </location>
</feature>
<dbReference type="Proteomes" id="UP000824890">
    <property type="component" value="Unassembled WGS sequence"/>
</dbReference>
<feature type="non-terminal residue" evidence="2">
    <location>
        <position position="194"/>
    </location>
</feature>
<comment type="caution">
    <text evidence="2">The sequence shown here is derived from an EMBL/GenBank/DDBJ whole genome shotgun (WGS) entry which is preliminary data.</text>
</comment>
<dbReference type="Gene3D" id="2.40.50.140">
    <property type="entry name" value="Nucleic acid-binding proteins"/>
    <property type="match status" value="1"/>
</dbReference>
<organism evidence="2 3">
    <name type="scientific">Brassica napus</name>
    <name type="common">Rape</name>
    <dbReference type="NCBI Taxonomy" id="3708"/>
    <lineage>
        <taxon>Eukaryota</taxon>
        <taxon>Viridiplantae</taxon>
        <taxon>Streptophyta</taxon>
        <taxon>Embryophyta</taxon>
        <taxon>Tracheophyta</taxon>
        <taxon>Spermatophyta</taxon>
        <taxon>Magnoliopsida</taxon>
        <taxon>eudicotyledons</taxon>
        <taxon>Gunneridae</taxon>
        <taxon>Pentapetalae</taxon>
        <taxon>rosids</taxon>
        <taxon>malvids</taxon>
        <taxon>Brassicales</taxon>
        <taxon>Brassicaceae</taxon>
        <taxon>Brassiceae</taxon>
        <taxon>Brassica</taxon>
    </lineage>
</organism>
<sequence>MYFGDKIHATVKKDLVSHFEPFLKEGESRIFQTFSLTHSSGSYRSTKHPYKILFVAATTLSVNFCQILDGSLSTEFLVDIIGQVVEVSDVEIVFINGKKHRKRSDSVSRDNSAICVLTFANINGWKDDRIVCNAYNVSALAINPSMSEVEGFLSLLPKDNLSLVNVESKPLSMKRGGFYSYAKQTIYDVLETRQ</sequence>
<dbReference type="Pfam" id="PF02721">
    <property type="entry name" value="DUF223"/>
    <property type="match status" value="1"/>
</dbReference>
<dbReference type="CDD" id="cd04480">
    <property type="entry name" value="RPA1_DBD_A_like"/>
    <property type="match status" value="1"/>
</dbReference>
<evidence type="ECO:0000313" key="3">
    <source>
        <dbReference type="Proteomes" id="UP000824890"/>
    </source>
</evidence>
<proteinExistence type="predicted"/>
<dbReference type="EMBL" id="JAGKQM010000012">
    <property type="protein sequence ID" value="KAH0897840.1"/>
    <property type="molecule type" value="Genomic_DNA"/>
</dbReference>
<name>A0ABQ8AZ52_BRANA</name>
<reference evidence="2 3" key="1">
    <citation type="submission" date="2021-05" db="EMBL/GenBank/DDBJ databases">
        <title>Genome Assembly of Synthetic Allotetraploid Brassica napus Reveals Homoeologous Exchanges between Subgenomes.</title>
        <authorList>
            <person name="Davis J.T."/>
        </authorList>
    </citation>
    <scope>NUCLEOTIDE SEQUENCE [LARGE SCALE GENOMIC DNA]</scope>
    <source>
        <strain evidence="3">cv. Da-Ae</strain>
        <tissue evidence="2">Seedling</tissue>
    </source>
</reference>
<protein>
    <recommendedName>
        <fullName evidence="1">Replication protein A 70 kDa DNA-binding subunit B/D first OB fold domain-containing protein</fullName>
    </recommendedName>
</protein>
<evidence type="ECO:0000313" key="2">
    <source>
        <dbReference type="EMBL" id="KAH0897840.1"/>
    </source>
</evidence>
<dbReference type="InterPro" id="IPR012340">
    <property type="entry name" value="NA-bd_OB-fold"/>
</dbReference>
<keyword evidence="3" id="KW-1185">Reference proteome</keyword>
<accession>A0ABQ8AZ52</accession>